<dbReference type="InterPro" id="IPR000795">
    <property type="entry name" value="T_Tr_GTP-bd_dom"/>
</dbReference>
<sequence>MGNSQNSKQQIIKNQKSSQPQQQNLIKEENPIKPKKKDENDLEIEFFKLLADIDRKNKWKTYFKINDIKSMADLLSSYQMNSNTKTGKRLNEAEKQILNNYLLRQSKEEDIQIIIKNIENLNRLTYNKSPHNINKIRNILIVGITGQGKSTFINSFVTAIEREFKPREKGKQFSLDYFEIVKVKDQQAQSDTNEVSSYKFIIGDILINLIDTPGLADTEGLLKDQERITQISKYIEEHLYNKNQNLHAILFVSQSSTQYEVIDSNPTFLQLSMLSILKLFGTEMCAFTKHCLTFSDFTATSTQNFESQDSIFYSVREEQIMIKQRQGNQQQNIMGTQNLGQTNNIQQTQNFQEEKKYNKEEFYYQFQNSVFRAKKQGFIENIHFKKNLVNYERLYDFIIDDENKGFSLERTVLVINQRTQIKNELGGLQKKLQQFIKVLKSLDENDRKLKIYLNKIEDTKMYESTIYITKWNKIEIFKNGKKAYSTNCNECGKTCCKTCESKRVDGCNQMILSGSQLICQKCNHSIQCHTQEEFYWQSRDVPQIITDEYLKNEHENANKNKNTIDQLLKQQQKERNETKDQIKKVLVQMKECLQNLLSSALYKLDILDVEAYEFVLKFYPDYKKQLEEFENMDDLKVKSEVRDKVKKNKLVASKTLISVETQQFQSKQFKRS</sequence>
<evidence type="ECO:0000313" key="4">
    <source>
        <dbReference type="EMBL" id="CAD8197009.1"/>
    </source>
</evidence>
<feature type="region of interest" description="Disordered" evidence="2">
    <location>
        <begin position="1"/>
        <end position="37"/>
    </location>
</feature>
<evidence type="ECO:0000256" key="2">
    <source>
        <dbReference type="SAM" id="MobiDB-lite"/>
    </source>
</evidence>
<dbReference type="GO" id="GO:0005525">
    <property type="term" value="F:GTP binding"/>
    <property type="evidence" value="ECO:0007669"/>
    <property type="project" value="InterPro"/>
</dbReference>
<gene>
    <name evidence="4" type="ORF">PPENT_87.1.T1140067</name>
</gene>
<evidence type="ECO:0000256" key="1">
    <source>
        <dbReference type="SAM" id="Coils"/>
    </source>
</evidence>
<accession>A0A8S1X7Q2</accession>
<reference evidence="4" key="1">
    <citation type="submission" date="2021-01" db="EMBL/GenBank/DDBJ databases">
        <authorList>
            <consortium name="Genoscope - CEA"/>
            <person name="William W."/>
        </authorList>
    </citation>
    <scope>NUCLEOTIDE SEQUENCE</scope>
</reference>
<feature type="domain" description="Tr-type G" evidence="3">
    <location>
        <begin position="135"/>
        <end position="217"/>
    </location>
</feature>
<evidence type="ECO:0000259" key="3">
    <source>
        <dbReference type="Pfam" id="PF00009"/>
    </source>
</evidence>
<dbReference type="Proteomes" id="UP000689195">
    <property type="component" value="Unassembled WGS sequence"/>
</dbReference>
<comment type="caution">
    <text evidence="4">The sequence shown here is derived from an EMBL/GenBank/DDBJ whole genome shotgun (WGS) entry which is preliminary data.</text>
</comment>
<protein>
    <recommendedName>
        <fullName evidence="3">Tr-type G domain-containing protein</fullName>
    </recommendedName>
</protein>
<feature type="compositionally biased region" description="Low complexity" evidence="2">
    <location>
        <begin position="1"/>
        <end position="24"/>
    </location>
</feature>
<dbReference type="PANTHER" id="PTHR32046">
    <property type="entry name" value="G DOMAIN-CONTAINING PROTEIN"/>
    <property type="match status" value="1"/>
</dbReference>
<dbReference type="PANTHER" id="PTHR32046:SF11">
    <property type="entry name" value="IMMUNE-ASSOCIATED NUCLEOTIDE-BINDING PROTEIN 10-LIKE"/>
    <property type="match status" value="1"/>
</dbReference>
<feature type="coiled-coil region" evidence="1">
    <location>
        <begin position="550"/>
        <end position="588"/>
    </location>
</feature>
<keyword evidence="1" id="KW-0175">Coiled coil</keyword>
<name>A0A8S1X7Q2_9CILI</name>
<dbReference type="AlphaFoldDB" id="A0A8S1X7Q2"/>
<proteinExistence type="predicted"/>
<evidence type="ECO:0000313" key="5">
    <source>
        <dbReference type="Proteomes" id="UP000689195"/>
    </source>
</evidence>
<dbReference type="Pfam" id="PF00009">
    <property type="entry name" value="GTP_EFTU"/>
    <property type="match status" value="1"/>
</dbReference>
<organism evidence="4 5">
    <name type="scientific">Paramecium pentaurelia</name>
    <dbReference type="NCBI Taxonomy" id="43138"/>
    <lineage>
        <taxon>Eukaryota</taxon>
        <taxon>Sar</taxon>
        <taxon>Alveolata</taxon>
        <taxon>Ciliophora</taxon>
        <taxon>Intramacronucleata</taxon>
        <taxon>Oligohymenophorea</taxon>
        <taxon>Peniculida</taxon>
        <taxon>Parameciidae</taxon>
        <taxon>Paramecium</taxon>
    </lineage>
</organism>
<dbReference type="GO" id="GO:0003924">
    <property type="term" value="F:GTPase activity"/>
    <property type="evidence" value="ECO:0007669"/>
    <property type="project" value="InterPro"/>
</dbReference>
<keyword evidence="5" id="KW-1185">Reference proteome</keyword>
<dbReference type="OrthoDB" id="302956at2759"/>
<feature type="compositionally biased region" description="Basic and acidic residues" evidence="2">
    <location>
        <begin position="26"/>
        <end position="37"/>
    </location>
</feature>
<dbReference type="EMBL" id="CAJJDO010000114">
    <property type="protein sequence ID" value="CAD8197009.1"/>
    <property type="molecule type" value="Genomic_DNA"/>
</dbReference>